<dbReference type="AlphaFoldDB" id="A0A0J0XCN5"/>
<dbReference type="InterPro" id="IPR004331">
    <property type="entry name" value="SPX_dom"/>
</dbReference>
<reference evidence="3 4" key="1">
    <citation type="submission" date="2015-03" db="EMBL/GenBank/DDBJ databases">
        <title>Genomics and transcriptomics of the oil-accumulating basidiomycete yeast T. oleaginosus allow insights into substrate utilization and the diverse evolutionary trajectories of mating systems in fungi.</title>
        <authorList>
            <consortium name="DOE Joint Genome Institute"/>
            <person name="Kourist R."/>
            <person name="Kracht O."/>
            <person name="Bracharz F."/>
            <person name="Lipzen A."/>
            <person name="Nolan M."/>
            <person name="Ohm R."/>
            <person name="Grigoriev I."/>
            <person name="Sun S."/>
            <person name="Heitman J."/>
            <person name="Bruck T."/>
            <person name="Nowrousian M."/>
        </authorList>
    </citation>
    <scope>NUCLEOTIDE SEQUENCE [LARGE SCALE GENOMIC DNA]</scope>
    <source>
        <strain evidence="3 4">IBC0246</strain>
    </source>
</reference>
<dbReference type="STRING" id="879819.A0A0J0XCN5"/>
<gene>
    <name evidence="3" type="ORF">CC85DRAFT_305641</name>
</gene>
<protein>
    <recommendedName>
        <fullName evidence="2">SPX domain-containing protein</fullName>
    </recommendedName>
</protein>
<evidence type="ECO:0000313" key="4">
    <source>
        <dbReference type="Proteomes" id="UP000053611"/>
    </source>
</evidence>
<proteinExistence type="predicted"/>
<dbReference type="OrthoDB" id="9970435at2759"/>
<accession>A0A0J0XCN5</accession>
<sequence length="102" mass="11256">MKFGRYLADNATPEWARAYIDYRALKKQIKRIVARKHDEGDDVDDRSSDDEDHGPSRRAADTSGRTQIGTARPTPERTSSHRSVRSNASVTAASAARPDSVG</sequence>
<feature type="region of interest" description="Disordered" evidence="1">
    <location>
        <begin position="32"/>
        <end position="102"/>
    </location>
</feature>
<keyword evidence="4" id="KW-1185">Reference proteome</keyword>
<dbReference type="EMBL" id="KQ087282">
    <property type="protein sequence ID" value="KLT38817.1"/>
    <property type="molecule type" value="Genomic_DNA"/>
</dbReference>
<organism evidence="3 4">
    <name type="scientific">Cutaneotrichosporon oleaginosum</name>
    <dbReference type="NCBI Taxonomy" id="879819"/>
    <lineage>
        <taxon>Eukaryota</taxon>
        <taxon>Fungi</taxon>
        <taxon>Dikarya</taxon>
        <taxon>Basidiomycota</taxon>
        <taxon>Agaricomycotina</taxon>
        <taxon>Tremellomycetes</taxon>
        <taxon>Trichosporonales</taxon>
        <taxon>Trichosporonaceae</taxon>
        <taxon>Cutaneotrichosporon</taxon>
    </lineage>
</organism>
<feature type="compositionally biased region" description="Acidic residues" evidence="1">
    <location>
        <begin position="40"/>
        <end position="52"/>
    </location>
</feature>
<evidence type="ECO:0000313" key="3">
    <source>
        <dbReference type="EMBL" id="KLT38817.1"/>
    </source>
</evidence>
<name>A0A0J0XCN5_9TREE</name>
<evidence type="ECO:0000256" key="1">
    <source>
        <dbReference type="SAM" id="MobiDB-lite"/>
    </source>
</evidence>
<evidence type="ECO:0000259" key="2">
    <source>
        <dbReference type="PROSITE" id="PS51382"/>
    </source>
</evidence>
<dbReference type="PROSITE" id="PS51382">
    <property type="entry name" value="SPX"/>
    <property type="match status" value="1"/>
</dbReference>
<dbReference type="Proteomes" id="UP000053611">
    <property type="component" value="Unassembled WGS sequence"/>
</dbReference>
<feature type="domain" description="SPX" evidence="2">
    <location>
        <begin position="1"/>
        <end position="102"/>
    </location>
</feature>
<dbReference type="Pfam" id="PF03105">
    <property type="entry name" value="SPX"/>
    <property type="match status" value="1"/>
</dbReference>